<reference evidence="1 2" key="1">
    <citation type="submission" date="2018-08" db="EMBL/GenBank/DDBJ databases">
        <title>Microbacterium oxydans strain HG3.</title>
        <authorList>
            <person name="ORTET P."/>
        </authorList>
    </citation>
    <scope>NUCLEOTIDE SEQUENCE [LARGE SCALE GENOMIC DNA]</scope>
    <source>
        <strain evidence="1 2">HG3</strain>
    </source>
</reference>
<dbReference type="Gene3D" id="3.40.50.2000">
    <property type="entry name" value="Glycogen Phosphorylase B"/>
    <property type="match status" value="1"/>
</dbReference>
<gene>
    <name evidence="1" type="ORF">CVS54_03017</name>
</gene>
<dbReference type="KEGG" id="moy:CVS54_03017"/>
<accession>A0A3S9WNR1</accession>
<protein>
    <submittedName>
        <fullName evidence="1">Uncharacterized protein</fullName>
    </submittedName>
</protein>
<name>A0A3S9WNR1_9MICO</name>
<sequence length="340" mass="36787">MTALHTYTSYGRSAGSARVRVFDWLDRLEVPAVTHSYLDGATNSGRSLLKSPRRLLAAEVELRRRPPRDARVLVSRQASPLSRGGVERRLLGGERVGIYDFDDALHLDRRGPFPKAAIWRAAVGAADVVIAGNPTLAEAASRINPRVTVIPSCVDPADYSRKTSFEIGETPRAIWIGSPATEGYLRDIESALLYAHERTGMRLTVVSAGDAELGPLDAIVDRVAWSPQTFGAVLADADLGLMPTPDSAWSRGKCGYKLLQYGAAGIPMMGDPVGVNAEILRRGDGIAPESADDWADALTGFFSESATRRAERGAAGHRTVRDHYSFSAWESVWRQAVTGS</sequence>
<proteinExistence type="predicted"/>
<evidence type="ECO:0000313" key="1">
    <source>
        <dbReference type="EMBL" id="AZS41658.1"/>
    </source>
</evidence>
<dbReference type="RefSeq" id="WP_127012577.1">
    <property type="nucleotide sequence ID" value="NZ_CP031422.1"/>
</dbReference>
<evidence type="ECO:0000313" key="2">
    <source>
        <dbReference type="Proteomes" id="UP000274841"/>
    </source>
</evidence>
<organism evidence="1 2">
    <name type="scientific">Microbacterium oxydans</name>
    <dbReference type="NCBI Taxonomy" id="82380"/>
    <lineage>
        <taxon>Bacteria</taxon>
        <taxon>Bacillati</taxon>
        <taxon>Actinomycetota</taxon>
        <taxon>Actinomycetes</taxon>
        <taxon>Micrococcales</taxon>
        <taxon>Microbacteriaceae</taxon>
        <taxon>Microbacterium</taxon>
    </lineage>
</organism>
<dbReference type="AlphaFoldDB" id="A0A3S9WNR1"/>
<dbReference type="EMBL" id="CP031422">
    <property type="protein sequence ID" value="AZS41658.1"/>
    <property type="molecule type" value="Genomic_DNA"/>
</dbReference>
<dbReference type="SUPFAM" id="SSF53756">
    <property type="entry name" value="UDP-Glycosyltransferase/glycogen phosphorylase"/>
    <property type="match status" value="1"/>
</dbReference>
<dbReference type="Proteomes" id="UP000274841">
    <property type="component" value="Chromosome"/>
</dbReference>